<dbReference type="Pfam" id="PF13532">
    <property type="entry name" value="2OG-FeII_Oxy_2"/>
    <property type="match status" value="1"/>
</dbReference>
<evidence type="ECO:0000256" key="14">
    <source>
        <dbReference type="PROSITE-ProRule" id="PRU00176"/>
    </source>
</evidence>
<evidence type="ECO:0000256" key="5">
    <source>
        <dbReference type="ARBA" id="ARBA00022679"/>
    </source>
</evidence>
<evidence type="ECO:0000256" key="6">
    <source>
        <dbReference type="ARBA" id="ARBA00022833"/>
    </source>
</evidence>
<keyword evidence="7 14" id="KW-0694">RNA-binding</keyword>
<keyword evidence="9" id="KW-0511">Multifunctional enzyme</keyword>
<keyword evidence="8" id="KW-0408">Iron</keyword>
<keyword evidence="4 17" id="KW-0489">Methyltransferase</keyword>
<dbReference type="GO" id="GO:0030488">
    <property type="term" value="P:tRNA methylation"/>
    <property type="evidence" value="ECO:0007669"/>
    <property type="project" value="TreeGrafter"/>
</dbReference>
<keyword evidence="17" id="KW-0560">Oxidoreductase</keyword>
<evidence type="ECO:0000256" key="1">
    <source>
        <dbReference type="ARBA" id="ARBA00001954"/>
    </source>
</evidence>
<reference evidence="17" key="1">
    <citation type="submission" date="2021-03" db="EMBL/GenBank/DDBJ databases">
        <authorList>
            <person name="Bekaert M."/>
        </authorList>
    </citation>
    <scope>NUCLEOTIDE SEQUENCE</scope>
</reference>
<evidence type="ECO:0000256" key="2">
    <source>
        <dbReference type="ARBA" id="ARBA00007879"/>
    </source>
</evidence>
<comment type="caution">
    <text evidence="17">The sequence shown here is derived from an EMBL/GenBank/DDBJ whole genome shotgun (WGS) entry which is preliminary data.</text>
</comment>
<dbReference type="InterPro" id="IPR000504">
    <property type="entry name" value="RRM_dom"/>
</dbReference>
<gene>
    <name evidence="17" type="ORF">MEDL_62231</name>
</gene>
<comment type="cofactor">
    <cofactor evidence="1">
        <name>Fe(2+)</name>
        <dbReference type="ChEBI" id="CHEBI:29033"/>
    </cofactor>
</comment>
<dbReference type="GO" id="GO:0005737">
    <property type="term" value="C:cytoplasm"/>
    <property type="evidence" value="ECO:0007669"/>
    <property type="project" value="TreeGrafter"/>
</dbReference>
<dbReference type="GO" id="GO:0002098">
    <property type="term" value="P:tRNA wobble uridine modification"/>
    <property type="evidence" value="ECO:0007669"/>
    <property type="project" value="TreeGrafter"/>
</dbReference>
<dbReference type="InterPro" id="IPR035979">
    <property type="entry name" value="RBD_domain_sf"/>
</dbReference>
<dbReference type="Pfam" id="PF08241">
    <property type="entry name" value="Methyltransf_11"/>
    <property type="match status" value="1"/>
</dbReference>
<dbReference type="OrthoDB" id="271595at2759"/>
<dbReference type="GO" id="GO:0008757">
    <property type="term" value="F:S-adenosylmethionine-dependent methyltransferase activity"/>
    <property type="evidence" value="ECO:0007669"/>
    <property type="project" value="InterPro"/>
</dbReference>
<keyword evidence="6" id="KW-0862">Zinc</keyword>
<sequence length="610" mass="69425">MAAPSATTKMSKVDKKLKKKQMKFRDMLEKNEGIQITETPTKIICVHNGGLDNSVSREEISTALDKNGSLIDVIMLPKKPYSFVCFKTTEDATKCCEEFNGLEMPPNGKRKHSVILYLSYVNKVPSNILPCKNLPPGLIVLENFVSEAEENQLISSLHWQNDNQMKHREVLHYGYEFRYDINDVDADDPLPQSIPEECNAILQKALQTGYVKHLPDQLTVNKYVQGQGIPPHVDTPPAFEDGIMSLSLLSQIVMEFSHPGGQQISVLLPRRSLLIMTGESRYLWSHGITPRKSDIITTAEGLDLVMRETRVSFTFRKIIHPKDRIGRIVPFQTSDLSIMLPKCDTDAEKLENSHVQQVYEEIADHFSGTRHTPWPKISQFIKDMPVGSLMADIGCGNGKYLGLNQSVYEVGSDRSVNLSEICHGRSHEVYVGDVLHIPLRSSSFDFCICIAVIHHMSTQERREAAIIELLRILQSGGKLLIYVWAMEQERHKIKSKYLKESKLHNTYKDQSLCSNVNYSDKLTSEESASKENAYQGDSQVMTIRAKMIQTQDVLVPWERKDQDNNTTSFHRYYHVFKEGELEEKCGRISGCHVLEKYYDQGNWAVIVQKQ</sequence>
<evidence type="ECO:0000259" key="15">
    <source>
        <dbReference type="PROSITE" id="PS50102"/>
    </source>
</evidence>
<evidence type="ECO:0000256" key="4">
    <source>
        <dbReference type="ARBA" id="ARBA00022603"/>
    </source>
</evidence>
<feature type="domain" description="Fe2OG dioxygenase" evidence="16">
    <location>
        <begin position="214"/>
        <end position="319"/>
    </location>
</feature>
<dbReference type="GO" id="GO:0005634">
    <property type="term" value="C:nucleus"/>
    <property type="evidence" value="ECO:0007669"/>
    <property type="project" value="TreeGrafter"/>
</dbReference>
<dbReference type="PANTHER" id="PTHR13069">
    <property type="entry name" value="ALKYLATED DNA REPAIR PROTEIN ALKB HOMOLOG 8"/>
    <property type="match status" value="1"/>
</dbReference>
<dbReference type="SUPFAM" id="SSF54928">
    <property type="entry name" value="RNA-binding domain, RBD"/>
    <property type="match status" value="1"/>
</dbReference>
<dbReference type="Gene3D" id="2.60.120.590">
    <property type="entry name" value="Alpha-ketoglutarate-dependent dioxygenase AlkB-like"/>
    <property type="match status" value="1"/>
</dbReference>
<dbReference type="PROSITE" id="PS51471">
    <property type="entry name" value="FE2OG_OXY"/>
    <property type="match status" value="1"/>
</dbReference>
<dbReference type="InterPro" id="IPR037151">
    <property type="entry name" value="AlkB-like_sf"/>
</dbReference>
<evidence type="ECO:0000256" key="10">
    <source>
        <dbReference type="ARBA" id="ARBA00034996"/>
    </source>
</evidence>
<dbReference type="AlphaFoldDB" id="A0A8S3V784"/>
<dbReference type="GO" id="GO:0000049">
    <property type="term" value="F:tRNA binding"/>
    <property type="evidence" value="ECO:0007669"/>
    <property type="project" value="TreeGrafter"/>
</dbReference>
<dbReference type="SUPFAM" id="SSF51197">
    <property type="entry name" value="Clavaminate synthase-like"/>
    <property type="match status" value="1"/>
</dbReference>
<dbReference type="Pfam" id="PF00076">
    <property type="entry name" value="RRM_1"/>
    <property type="match status" value="1"/>
</dbReference>
<dbReference type="PROSITE" id="PS50102">
    <property type="entry name" value="RRM"/>
    <property type="match status" value="1"/>
</dbReference>
<dbReference type="InterPro" id="IPR005123">
    <property type="entry name" value="Oxoglu/Fe-dep_dioxygenase_dom"/>
</dbReference>
<evidence type="ECO:0000256" key="11">
    <source>
        <dbReference type="ARBA" id="ARBA00045506"/>
    </source>
</evidence>
<dbReference type="Gene3D" id="3.40.50.150">
    <property type="entry name" value="Vaccinia Virus protein VP39"/>
    <property type="match status" value="1"/>
</dbReference>
<evidence type="ECO:0000256" key="3">
    <source>
        <dbReference type="ARBA" id="ARBA00012808"/>
    </source>
</evidence>
<evidence type="ECO:0000256" key="9">
    <source>
        <dbReference type="ARBA" id="ARBA00023268"/>
    </source>
</evidence>
<dbReference type="InterPro" id="IPR051422">
    <property type="entry name" value="AlkB_tRNA_MeTrf/Diox"/>
</dbReference>
<accession>A0A8S3V784</accession>
<dbReference type="Proteomes" id="UP000683360">
    <property type="component" value="Unassembled WGS sequence"/>
</dbReference>
<dbReference type="EC" id="2.1.1.229" evidence="3"/>
<evidence type="ECO:0000259" key="16">
    <source>
        <dbReference type="PROSITE" id="PS51471"/>
    </source>
</evidence>
<protein>
    <recommendedName>
        <fullName evidence="3">tRNA (carboxymethyluridine(34)-5-O)-methyltransferase</fullName>
        <ecNumber evidence="3">2.1.1.229</ecNumber>
    </recommendedName>
    <alternativeName>
        <fullName evidence="12">Alkylated DNA repair protein alkB homolog 8</fullName>
    </alternativeName>
    <alternativeName>
        <fullName evidence="13">S-adenosyl-L-methionine-dependent tRNA methyltransferase ALKBH8</fullName>
    </alternativeName>
</protein>
<organism evidence="17 18">
    <name type="scientific">Mytilus edulis</name>
    <name type="common">Blue mussel</name>
    <dbReference type="NCBI Taxonomy" id="6550"/>
    <lineage>
        <taxon>Eukaryota</taxon>
        <taxon>Metazoa</taxon>
        <taxon>Spiralia</taxon>
        <taxon>Lophotrochozoa</taxon>
        <taxon>Mollusca</taxon>
        <taxon>Bivalvia</taxon>
        <taxon>Autobranchia</taxon>
        <taxon>Pteriomorphia</taxon>
        <taxon>Mytilida</taxon>
        <taxon>Mytiloidea</taxon>
        <taxon>Mytilidae</taxon>
        <taxon>Mytilinae</taxon>
        <taxon>Mytilus</taxon>
    </lineage>
</organism>
<dbReference type="GO" id="GO:0106335">
    <property type="term" value="F:tRNA (5-carboxymethyluridine(34)-5-O)-methyltransferase activity"/>
    <property type="evidence" value="ECO:0007669"/>
    <property type="project" value="UniProtKB-EC"/>
</dbReference>
<evidence type="ECO:0000256" key="13">
    <source>
        <dbReference type="ARBA" id="ARBA00049802"/>
    </source>
</evidence>
<comment type="similarity">
    <text evidence="2">Belongs to the alkB family.</text>
</comment>
<comment type="function">
    <text evidence="11">Catalyzes the methylation of 5-carboxymethyl uridine to 5-methylcarboxymethyl uridine at the wobble position of the anticodon loop in tRNA via its methyltransferase domain. Catalyzes the last step in the formation of 5-methylcarboxymethyl uridine at the wobble position of the anticodon loop in target tRNA. Has a preference for tRNA(Arg) and tRNA(Glu), and does not bind tRNA(Lys). Binds tRNA and catalyzes the iron and alpha-ketoglutarate dependent hydroxylation of 5-methylcarboxymethyl uridine at the wobble position of the anticodon loop in tRNA via its dioxygenase domain, giving rise to 5-(S)-methoxycarbonylhydroxymethyluridine; has a preference for tRNA(Gly). Required for normal survival after DNA damage. May inhibit apoptosis and promote cell survival and angiogenesis.</text>
</comment>
<dbReference type="PANTHER" id="PTHR13069:SF21">
    <property type="entry name" value="ALKYLATED DNA REPAIR PROTEIN ALKB HOMOLOG 8"/>
    <property type="match status" value="1"/>
</dbReference>
<dbReference type="InterPro" id="IPR027450">
    <property type="entry name" value="AlkB-like"/>
</dbReference>
<dbReference type="InterPro" id="IPR012677">
    <property type="entry name" value="Nucleotide-bd_a/b_plait_sf"/>
</dbReference>
<name>A0A8S3V784_MYTED</name>
<feature type="domain" description="RRM" evidence="15">
    <location>
        <begin position="44"/>
        <end position="110"/>
    </location>
</feature>
<comment type="catalytic activity">
    <reaction evidence="10">
        <text>5-(carboxymethyl)uridine(34) in tRNA + S-adenosyl-L-methionine = 5-(2-methoxy-2-oxoethyl)uridine(34) in tRNA + S-adenosyl-L-homocysteine</text>
        <dbReference type="Rhea" id="RHEA:43208"/>
        <dbReference type="Rhea" id="RHEA-COMP:10407"/>
        <dbReference type="Rhea" id="RHEA-COMP:10408"/>
        <dbReference type="ChEBI" id="CHEBI:57856"/>
        <dbReference type="ChEBI" id="CHEBI:59789"/>
        <dbReference type="ChEBI" id="CHEBI:74851"/>
        <dbReference type="ChEBI" id="CHEBI:74882"/>
        <dbReference type="EC" id="2.1.1.229"/>
    </reaction>
</comment>
<dbReference type="SMART" id="SM00360">
    <property type="entry name" value="RRM"/>
    <property type="match status" value="1"/>
</dbReference>
<keyword evidence="5 17" id="KW-0808">Transferase</keyword>
<keyword evidence="18" id="KW-1185">Reference proteome</keyword>
<dbReference type="Gene3D" id="3.30.70.330">
    <property type="match status" value="1"/>
</dbReference>
<evidence type="ECO:0000256" key="7">
    <source>
        <dbReference type="ARBA" id="ARBA00022884"/>
    </source>
</evidence>
<evidence type="ECO:0000313" key="18">
    <source>
        <dbReference type="Proteomes" id="UP000683360"/>
    </source>
</evidence>
<dbReference type="SUPFAM" id="SSF53335">
    <property type="entry name" value="S-adenosyl-L-methionine-dependent methyltransferases"/>
    <property type="match status" value="1"/>
</dbReference>
<evidence type="ECO:0000256" key="12">
    <source>
        <dbReference type="ARBA" id="ARBA00049786"/>
    </source>
</evidence>
<proteinExistence type="inferred from homology"/>
<evidence type="ECO:0000256" key="8">
    <source>
        <dbReference type="ARBA" id="ARBA00023004"/>
    </source>
</evidence>
<dbReference type="InterPro" id="IPR029063">
    <property type="entry name" value="SAM-dependent_MTases_sf"/>
</dbReference>
<dbReference type="CDD" id="cd02440">
    <property type="entry name" value="AdoMet_MTases"/>
    <property type="match status" value="1"/>
</dbReference>
<dbReference type="InterPro" id="IPR013216">
    <property type="entry name" value="Methyltransf_11"/>
</dbReference>
<dbReference type="EMBL" id="CAJPWZ010003055">
    <property type="protein sequence ID" value="CAG2250544.1"/>
    <property type="molecule type" value="Genomic_DNA"/>
</dbReference>
<dbReference type="GO" id="GO:0016491">
    <property type="term" value="F:oxidoreductase activity"/>
    <property type="evidence" value="ECO:0007669"/>
    <property type="project" value="UniProtKB-KW"/>
</dbReference>
<evidence type="ECO:0000313" key="17">
    <source>
        <dbReference type="EMBL" id="CAG2250544.1"/>
    </source>
</evidence>